<dbReference type="EMBL" id="JAGPYM010000006">
    <property type="protein sequence ID" value="KAH6893074.1"/>
    <property type="molecule type" value="Genomic_DNA"/>
</dbReference>
<comment type="caution">
    <text evidence="1">The sequence shown here is derived from an EMBL/GenBank/DDBJ whole genome shotgun (WGS) entry which is preliminary data.</text>
</comment>
<gene>
    <name evidence="1" type="ORF">B0T10DRAFT_559073</name>
</gene>
<evidence type="ECO:0000313" key="2">
    <source>
        <dbReference type="Proteomes" id="UP000777438"/>
    </source>
</evidence>
<keyword evidence="2" id="KW-1185">Reference proteome</keyword>
<evidence type="ECO:0000313" key="1">
    <source>
        <dbReference type="EMBL" id="KAH6893074.1"/>
    </source>
</evidence>
<proteinExistence type="predicted"/>
<accession>A0A9P8W7H8</accession>
<organism evidence="1 2">
    <name type="scientific">Thelonectria olida</name>
    <dbReference type="NCBI Taxonomy" id="1576542"/>
    <lineage>
        <taxon>Eukaryota</taxon>
        <taxon>Fungi</taxon>
        <taxon>Dikarya</taxon>
        <taxon>Ascomycota</taxon>
        <taxon>Pezizomycotina</taxon>
        <taxon>Sordariomycetes</taxon>
        <taxon>Hypocreomycetidae</taxon>
        <taxon>Hypocreales</taxon>
        <taxon>Nectriaceae</taxon>
        <taxon>Thelonectria</taxon>
    </lineage>
</organism>
<reference evidence="1 2" key="1">
    <citation type="journal article" date="2021" name="Nat. Commun.">
        <title>Genetic determinants of endophytism in the Arabidopsis root mycobiome.</title>
        <authorList>
            <person name="Mesny F."/>
            <person name="Miyauchi S."/>
            <person name="Thiergart T."/>
            <person name="Pickel B."/>
            <person name="Atanasova L."/>
            <person name="Karlsson M."/>
            <person name="Huettel B."/>
            <person name="Barry K.W."/>
            <person name="Haridas S."/>
            <person name="Chen C."/>
            <person name="Bauer D."/>
            <person name="Andreopoulos W."/>
            <person name="Pangilinan J."/>
            <person name="LaButti K."/>
            <person name="Riley R."/>
            <person name="Lipzen A."/>
            <person name="Clum A."/>
            <person name="Drula E."/>
            <person name="Henrissat B."/>
            <person name="Kohler A."/>
            <person name="Grigoriev I.V."/>
            <person name="Martin F.M."/>
            <person name="Hacquard S."/>
        </authorList>
    </citation>
    <scope>NUCLEOTIDE SEQUENCE [LARGE SCALE GENOMIC DNA]</scope>
    <source>
        <strain evidence="1 2">MPI-CAGE-CH-0241</strain>
    </source>
</reference>
<sequence length="87" mass="10065">MPTPLDNAMKSKNMVWAFGLVVVAATAKVIWGSEMFPPEKDPTGDPNTWTREEMRRWLAARNLFPQESDSREMLLERIQANMRNSRI</sequence>
<protein>
    <submittedName>
        <fullName evidence="1">Uncharacterized protein</fullName>
    </submittedName>
</protein>
<dbReference type="AlphaFoldDB" id="A0A9P8W7H8"/>
<dbReference type="Proteomes" id="UP000777438">
    <property type="component" value="Unassembled WGS sequence"/>
</dbReference>
<dbReference type="OrthoDB" id="5341873at2759"/>
<name>A0A9P8W7H8_9HYPO</name>